<keyword evidence="1" id="KW-0812">Transmembrane</keyword>
<protein>
    <submittedName>
        <fullName evidence="3">CAAX amino terminal protease family</fullName>
    </submittedName>
</protein>
<feature type="transmembrane region" description="Helical" evidence="1">
    <location>
        <begin position="77"/>
        <end position="99"/>
    </location>
</feature>
<proteinExistence type="predicted"/>
<feature type="transmembrane region" description="Helical" evidence="1">
    <location>
        <begin position="105"/>
        <end position="125"/>
    </location>
</feature>
<dbReference type="GO" id="GO:0080120">
    <property type="term" value="P:CAAX-box protein maturation"/>
    <property type="evidence" value="ECO:0007669"/>
    <property type="project" value="UniProtKB-ARBA"/>
</dbReference>
<feature type="transmembrane region" description="Helical" evidence="1">
    <location>
        <begin position="137"/>
        <end position="155"/>
    </location>
</feature>
<dbReference type="InterPro" id="IPR003675">
    <property type="entry name" value="Rce1/LyrA-like_dom"/>
</dbReference>
<feature type="transmembrane region" description="Helical" evidence="1">
    <location>
        <begin position="12"/>
        <end position="30"/>
    </location>
</feature>
<feature type="transmembrane region" description="Helical" evidence="1">
    <location>
        <begin position="36"/>
        <end position="56"/>
    </location>
</feature>
<gene>
    <name evidence="3" type="ORF">BBIA_2609</name>
</gene>
<dbReference type="EMBL" id="JGYN01000047">
    <property type="protein sequence ID" value="KFI44483.1"/>
    <property type="molecule type" value="Genomic_DNA"/>
</dbReference>
<feature type="transmembrane region" description="Helical" evidence="1">
    <location>
        <begin position="161"/>
        <end position="182"/>
    </location>
</feature>
<dbReference type="GO" id="GO:0006508">
    <property type="term" value="P:proteolysis"/>
    <property type="evidence" value="ECO:0007669"/>
    <property type="project" value="UniProtKB-KW"/>
</dbReference>
<keyword evidence="3" id="KW-0645">Protease</keyword>
<keyword evidence="1" id="KW-1133">Transmembrane helix</keyword>
<keyword evidence="3" id="KW-0378">Hydrolase</keyword>
<evidence type="ECO:0000313" key="4">
    <source>
        <dbReference type="Proteomes" id="UP000029108"/>
    </source>
</evidence>
<reference evidence="3 4" key="1">
    <citation type="submission" date="2014-03" db="EMBL/GenBank/DDBJ databases">
        <title>Genomics of Bifidobacteria.</title>
        <authorList>
            <person name="Ventura M."/>
            <person name="Milani C."/>
            <person name="Lugli G.A."/>
        </authorList>
    </citation>
    <scope>NUCLEOTIDE SEQUENCE [LARGE SCALE GENOMIC DNA]</scope>
    <source>
        <strain evidence="3 4">DSM 23969</strain>
    </source>
</reference>
<dbReference type="RefSeq" id="WP_033495978.1">
    <property type="nucleotide sequence ID" value="NZ_JDUU01000033.1"/>
</dbReference>
<evidence type="ECO:0000259" key="2">
    <source>
        <dbReference type="Pfam" id="PF02517"/>
    </source>
</evidence>
<dbReference type="GO" id="GO:0004175">
    <property type="term" value="F:endopeptidase activity"/>
    <property type="evidence" value="ECO:0007669"/>
    <property type="project" value="UniProtKB-ARBA"/>
</dbReference>
<keyword evidence="4" id="KW-1185">Reference proteome</keyword>
<sequence>MYRLYKKNELNFSLVWIISYAVLFSLSDGLSTSLGILKIITAPVAIIFALLILGFIKKYNLWEQYGLCSFKGDLKQYLYFIPLVLIASVSLWNGVAMSASIAETVLFIVSMICVGFIEEIIFRGFLFKAMCRDDIKLAVFISSITFGIGHIVNLLNGKDLIPTLLQICYATAIGFLFTIIFYKGKSLLPCIVTHEVINSLSIFSVNDSLRGTVITAVILCVICIAYVLWILRKTHRFDKDEDKDIQ</sequence>
<dbReference type="PANTHER" id="PTHR36435">
    <property type="entry name" value="SLR1288 PROTEIN"/>
    <property type="match status" value="1"/>
</dbReference>
<organism evidence="3 4">
    <name type="scientific">Bifidobacterium biavatii DSM 23969</name>
    <dbReference type="NCBI Taxonomy" id="1437608"/>
    <lineage>
        <taxon>Bacteria</taxon>
        <taxon>Bacillati</taxon>
        <taxon>Actinomycetota</taxon>
        <taxon>Actinomycetes</taxon>
        <taxon>Bifidobacteriales</taxon>
        <taxon>Bifidobacteriaceae</taxon>
        <taxon>Bifidobacterium</taxon>
    </lineage>
</organism>
<dbReference type="eggNOG" id="COG1266">
    <property type="taxonomic scope" value="Bacteria"/>
</dbReference>
<dbReference type="PANTHER" id="PTHR36435:SF1">
    <property type="entry name" value="CAAX AMINO TERMINAL PROTEASE FAMILY PROTEIN"/>
    <property type="match status" value="1"/>
</dbReference>
<evidence type="ECO:0000256" key="1">
    <source>
        <dbReference type="SAM" id="Phobius"/>
    </source>
</evidence>
<dbReference type="OrthoDB" id="2222521at2"/>
<dbReference type="STRING" id="1437608.GCA_000771645_01743"/>
<dbReference type="Pfam" id="PF02517">
    <property type="entry name" value="Rce1-like"/>
    <property type="match status" value="1"/>
</dbReference>
<keyword evidence="1" id="KW-0472">Membrane</keyword>
<comment type="caution">
    <text evidence="3">The sequence shown here is derived from an EMBL/GenBank/DDBJ whole genome shotgun (WGS) entry which is preliminary data.</text>
</comment>
<dbReference type="InterPro" id="IPR052710">
    <property type="entry name" value="CAAX_protease"/>
</dbReference>
<accession>A0A086ZD83</accession>
<evidence type="ECO:0000313" key="3">
    <source>
        <dbReference type="EMBL" id="KFI44483.1"/>
    </source>
</evidence>
<dbReference type="Proteomes" id="UP000029108">
    <property type="component" value="Unassembled WGS sequence"/>
</dbReference>
<feature type="transmembrane region" description="Helical" evidence="1">
    <location>
        <begin position="211"/>
        <end position="231"/>
    </location>
</feature>
<name>A0A086ZD83_9BIFI</name>
<feature type="domain" description="CAAX prenyl protease 2/Lysostaphin resistance protein A-like" evidence="2">
    <location>
        <begin position="104"/>
        <end position="199"/>
    </location>
</feature>
<dbReference type="AlphaFoldDB" id="A0A086ZD83"/>